<feature type="transmembrane region" description="Helical" evidence="1">
    <location>
        <begin position="71"/>
        <end position="90"/>
    </location>
</feature>
<proteinExistence type="predicted"/>
<dbReference type="RefSeq" id="WP_132246068.1">
    <property type="nucleotide sequence ID" value="NZ_SLZU01000010.1"/>
</dbReference>
<accession>A0A4R3JA47</accession>
<keyword evidence="1" id="KW-0472">Membrane</keyword>
<dbReference type="AlphaFoldDB" id="A0A4R3JA47"/>
<dbReference type="EMBL" id="SLZU01000010">
    <property type="protein sequence ID" value="TCS61926.1"/>
    <property type="molecule type" value="Genomic_DNA"/>
</dbReference>
<feature type="transmembrane region" description="Helical" evidence="1">
    <location>
        <begin position="43"/>
        <end position="59"/>
    </location>
</feature>
<name>A0A4R3JA47_9RHOB</name>
<reference evidence="2 3" key="1">
    <citation type="submission" date="2019-03" db="EMBL/GenBank/DDBJ databases">
        <title>Genomic Encyclopedia of Type Strains, Phase IV (KMG-IV): sequencing the most valuable type-strain genomes for metagenomic binning, comparative biology and taxonomic classification.</title>
        <authorList>
            <person name="Goeker M."/>
        </authorList>
    </citation>
    <scope>NUCLEOTIDE SEQUENCE [LARGE SCALE GENOMIC DNA]</scope>
    <source>
        <strain evidence="2 3">DSM 104836</strain>
    </source>
</reference>
<comment type="caution">
    <text evidence="2">The sequence shown here is derived from an EMBL/GenBank/DDBJ whole genome shotgun (WGS) entry which is preliminary data.</text>
</comment>
<gene>
    <name evidence="2" type="ORF">EDD52_110100</name>
</gene>
<evidence type="ECO:0000256" key="1">
    <source>
        <dbReference type="SAM" id="Phobius"/>
    </source>
</evidence>
<evidence type="ECO:0000313" key="3">
    <source>
        <dbReference type="Proteomes" id="UP000295696"/>
    </source>
</evidence>
<feature type="transmembrane region" description="Helical" evidence="1">
    <location>
        <begin position="12"/>
        <end position="31"/>
    </location>
</feature>
<keyword evidence="1" id="KW-0812">Transmembrane</keyword>
<evidence type="ECO:0000313" key="2">
    <source>
        <dbReference type="EMBL" id="TCS61926.1"/>
    </source>
</evidence>
<keyword evidence="3" id="KW-1185">Reference proteome</keyword>
<keyword evidence="1" id="KW-1133">Transmembrane helix</keyword>
<organism evidence="2 3">
    <name type="scientific">Primorskyibacter sedentarius</name>
    <dbReference type="NCBI Taxonomy" id="745311"/>
    <lineage>
        <taxon>Bacteria</taxon>
        <taxon>Pseudomonadati</taxon>
        <taxon>Pseudomonadota</taxon>
        <taxon>Alphaproteobacteria</taxon>
        <taxon>Rhodobacterales</taxon>
        <taxon>Roseobacteraceae</taxon>
        <taxon>Primorskyibacter</taxon>
    </lineage>
</organism>
<sequence length="140" mass="15520">MVNLIRWSKCYLALNGAVIVALLAAQHSPYLIEASSLLESGSITFYIFMLPTILEGMHLRERRHWPLWQQSLRIVGACATITVLLSFVFGGGPLTRLGSPNLIVQIGAWLALAAGAVFAARFGLWLGVLLQRFRRKEQAE</sequence>
<protein>
    <submittedName>
        <fullName evidence="2">Uncharacterized protein</fullName>
    </submittedName>
</protein>
<dbReference type="Proteomes" id="UP000295696">
    <property type="component" value="Unassembled WGS sequence"/>
</dbReference>
<feature type="transmembrane region" description="Helical" evidence="1">
    <location>
        <begin position="102"/>
        <end position="130"/>
    </location>
</feature>